<comment type="caution">
    <text evidence="5">The sequence shown here is derived from an EMBL/GenBank/DDBJ whole genome shotgun (WGS) entry which is preliminary data.</text>
</comment>
<dbReference type="PANTHER" id="PTHR46682">
    <property type="entry name" value="ADHESION G-PROTEIN COUPLED RECEPTOR V1"/>
    <property type="match status" value="1"/>
</dbReference>
<dbReference type="InterPro" id="IPR026919">
    <property type="entry name" value="ADGRV1"/>
</dbReference>
<feature type="non-terminal residue" evidence="5">
    <location>
        <position position="1"/>
    </location>
</feature>
<dbReference type="SUPFAM" id="SSF141072">
    <property type="entry name" value="CalX-like"/>
    <property type="match status" value="7"/>
</dbReference>
<accession>A0A212D2K6</accession>
<dbReference type="InterPro" id="IPR003644">
    <property type="entry name" value="Calx_beta"/>
</dbReference>
<feature type="non-terminal residue" evidence="5">
    <location>
        <position position="804"/>
    </location>
</feature>
<dbReference type="InterPro" id="IPR038081">
    <property type="entry name" value="CalX-like_sf"/>
</dbReference>
<dbReference type="GO" id="GO:0010855">
    <property type="term" value="F:adenylate cyclase inhibitor activity"/>
    <property type="evidence" value="ECO:0007669"/>
    <property type="project" value="TreeGrafter"/>
</dbReference>
<dbReference type="OrthoDB" id="2324346at2759"/>
<protein>
    <recommendedName>
        <fullName evidence="4">Calx-beta domain-containing protein</fullName>
    </recommendedName>
</protein>
<keyword evidence="3" id="KW-0106">Calcium</keyword>
<sequence length="804" mass="88623">VPENDEIFLIQLKSVEGGAEINTSRNSVEIIVKKNDSPVRFIQNVYLVPEEDHILTIPVVRGKDDSGNLIGSDDCEVSVSYVVITGNSTAHAQQNLDFIDLQPNTTIVFPPFIYESHLKFQIVDDAIPEIAESFQVMLLKDTLRGDAVLLGPSVVQVTIKPNDKPYGVLSFNSVLFERTVIIDEDTTARFEEITVVRNGGTHGNVSVNWILTRNSSDPSPVTTDIRPRSGVLHFAQGQMLASIPLIVVNDDLPEEAEAYLLQILPHTIRGGAEVSEPAEDSDDVYGLITFFPVENQKIESSPGERCLSLSLARLGGTKGDVKIFYSALYIPAGAVDPLRAKDGILNVSKRSSLIFPEQKTQVTMKLPIRNDAFLQNGAHFLVQLEAVELVNIVPPIPPISPRFGEIQNISLVVTPDIANGEIGFVSNLPIILREPEDFAAEVVCIPLHRDGTDGQATVYWSLKPSGFNSKAVTLDDIGPFNGSVVFLSGQSDTTINITVKADDIPEMNETVTLSLDRVNVENQVLKSGYTSRDLIILENDDPGGVFEFSPASRGPYIIKLDEHYWVVLTSHGERESKLGSATVVNITILKNDDPHGIIEFFSDDLIVTINESKGDDTYSAVYGVIRNRGNFGDVNVSWVVSPDFTQDVFPVRATIFFGDQEFLKNITIYSLPDEIPEEMEEFTIILLNATGGAKIGNKTTATLRIRRNDDPIYFAEPHVVRVREDETADFKVLRNGSVDVPCTVQYATMDGKATAREGDFVPVEKGEMLVFAVGSREQNISVFIMEDDIPETDEPFYIILFNST</sequence>
<dbReference type="GO" id="GO:0016020">
    <property type="term" value="C:membrane"/>
    <property type="evidence" value="ECO:0007669"/>
    <property type="project" value="InterPro"/>
</dbReference>
<keyword evidence="6" id="KW-1185">Reference proteome</keyword>
<organism evidence="5 6">
    <name type="scientific">Cervus elaphus hippelaphus</name>
    <name type="common">European red deer</name>
    <dbReference type="NCBI Taxonomy" id="46360"/>
    <lineage>
        <taxon>Eukaryota</taxon>
        <taxon>Metazoa</taxon>
        <taxon>Chordata</taxon>
        <taxon>Craniata</taxon>
        <taxon>Vertebrata</taxon>
        <taxon>Euteleostomi</taxon>
        <taxon>Mammalia</taxon>
        <taxon>Eutheria</taxon>
        <taxon>Laurasiatheria</taxon>
        <taxon>Artiodactyla</taxon>
        <taxon>Ruminantia</taxon>
        <taxon>Pecora</taxon>
        <taxon>Cervidae</taxon>
        <taxon>Cervinae</taxon>
        <taxon>Cervus</taxon>
    </lineage>
</organism>
<dbReference type="Proteomes" id="UP000242450">
    <property type="component" value="Chromosome 9"/>
</dbReference>
<dbReference type="FunFam" id="2.60.40.2030:FF:000017">
    <property type="entry name" value="Adhesion G protein-coupled receptor V1"/>
    <property type="match status" value="1"/>
</dbReference>
<keyword evidence="1" id="KW-0732">Signal</keyword>
<dbReference type="Gene3D" id="2.60.40.2030">
    <property type="match status" value="5"/>
</dbReference>
<dbReference type="PANTHER" id="PTHR46682:SF1">
    <property type="entry name" value="ADHESION G-PROTEIN COUPLED RECEPTOR V1"/>
    <property type="match status" value="1"/>
</dbReference>
<dbReference type="GO" id="GO:0032420">
    <property type="term" value="C:stereocilium"/>
    <property type="evidence" value="ECO:0007669"/>
    <property type="project" value="TreeGrafter"/>
</dbReference>
<dbReference type="GO" id="GO:0007605">
    <property type="term" value="P:sensory perception of sound"/>
    <property type="evidence" value="ECO:0007669"/>
    <property type="project" value="TreeGrafter"/>
</dbReference>
<reference evidence="5 6" key="1">
    <citation type="journal article" date="2018" name="Mol. Genet. Genomics">
        <title>The red deer Cervus elaphus genome CerEla1.0: sequencing, annotating, genes, and chromosomes.</title>
        <authorList>
            <person name="Bana N.A."/>
            <person name="Nyiri A."/>
            <person name="Nagy J."/>
            <person name="Frank K."/>
            <person name="Nagy T."/>
            <person name="Steger V."/>
            <person name="Schiller M."/>
            <person name="Lakatos P."/>
            <person name="Sugar L."/>
            <person name="Horn P."/>
            <person name="Barta E."/>
            <person name="Orosz L."/>
        </authorList>
    </citation>
    <scope>NUCLEOTIDE SEQUENCE [LARGE SCALE GENOMIC DNA]</scope>
    <source>
        <strain evidence="5">Hungarian</strain>
    </source>
</reference>
<dbReference type="FunFam" id="2.60.40.2030:FF:000023">
    <property type="entry name" value="Adhesion G protein-coupled receptor V1"/>
    <property type="match status" value="2"/>
</dbReference>
<evidence type="ECO:0000256" key="2">
    <source>
        <dbReference type="ARBA" id="ARBA00022737"/>
    </source>
</evidence>
<dbReference type="SMART" id="SM00237">
    <property type="entry name" value="Calx_beta"/>
    <property type="match status" value="2"/>
</dbReference>
<evidence type="ECO:0000256" key="1">
    <source>
        <dbReference type="ARBA" id="ARBA00022729"/>
    </source>
</evidence>
<proteinExistence type="predicted"/>
<dbReference type="EMBL" id="MKHE01000009">
    <property type="protein sequence ID" value="OWK12426.1"/>
    <property type="molecule type" value="Genomic_DNA"/>
</dbReference>
<evidence type="ECO:0000256" key="3">
    <source>
        <dbReference type="ARBA" id="ARBA00022837"/>
    </source>
</evidence>
<evidence type="ECO:0000313" key="5">
    <source>
        <dbReference type="EMBL" id="OWK12426.1"/>
    </source>
</evidence>
<dbReference type="AlphaFoldDB" id="A0A212D2K6"/>
<gene>
    <name evidence="5" type="ORF">Celaphus_00003866</name>
</gene>
<evidence type="ECO:0000259" key="4">
    <source>
        <dbReference type="SMART" id="SM00237"/>
    </source>
</evidence>
<feature type="domain" description="Calx-beta" evidence="4">
    <location>
        <begin position="28"/>
        <end position="139"/>
    </location>
</feature>
<dbReference type="GO" id="GO:0007601">
    <property type="term" value="P:visual perception"/>
    <property type="evidence" value="ECO:0007669"/>
    <property type="project" value="TreeGrafter"/>
</dbReference>
<name>A0A212D2K6_CEREH</name>
<dbReference type="FunFam" id="2.60.40.2030:FF:000028">
    <property type="entry name" value="Adhesion G-protein coupled receptor V1"/>
    <property type="match status" value="1"/>
</dbReference>
<dbReference type="GO" id="GO:0071277">
    <property type="term" value="P:cellular response to calcium ion"/>
    <property type="evidence" value="ECO:0007669"/>
    <property type="project" value="TreeGrafter"/>
</dbReference>
<dbReference type="GO" id="GO:0005737">
    <property type="term" value="C:cytoplasm"/>
    <property type="evidence" value="ECO:0007669"/>
    <property type="project" value="TreeGrafter"/>
</dbReference>
<keyword evidence="2" id="KW-0677">Repeat</keyword>
<feature type="domain" description="Calx-beta" evidence="4">
    <location>
        <begin position="703"/>
        <end position="801"/>
    </location>
</feature>
<dbReference type="GO" id="GO:0004930">
    <property type="term" value="F:G protein-coupled receptor activity"/>
    <property type="evidence" value="ECO:0007669"/>
    <property type="project" value="InterPro"/>
</dbReference>
<dbReference type="GO" id="GO:0001965">
    <property type="term" value="F:G-protein alpha-subunit binding"/>
    <property type="evidence" value="ECO:0007669"/>
    <property type="project" value="TreeGrafter"/>
</dbReference>
<dbReference type="FunFam" id="2.60.40.2030:FF:000007">
    <property type="entry name" value="Adhesion G-protein coupled receptor V1"/>
    <property type="match status" value="1"/>
</dbReference>
<evidence type="ECO:0000313" key="6">
    <source>
        <dbReference type="Proteomes" id="UP000242450"/>
    </source>
</evidence>
<dbReference type="Pfam" id="PF03160">
    <property type="entry name" value="Calx-beta"/>
    <property type="match status" value="5"/>
</dbReference>